<sequence length="48" mass="5206">MGHWALGKGEKKDPLLPFPKALPSPHCPFLKAKNPLSRIGKTNTGLRG</sequence>
<keyword evidence="2" id="KW-1185">Reference proteome</keyword>
<gene>
    <name evidence="1" type="ORF">H6H03_15870</name>
</gene>
<proteinExistence type="predicted"/>
<comment type="caution">
    <text evidence="1">The sequence shown here is derived from an EMBL/GenBank/DDBJ whole genome shotgun (WGS) entry which is preliminary data.</text>
</comment>
<dbReference type="EMBL" id="JACJTU010000013">
    <property type="protein sequence ID" value="MBD2735356.1"/>
    <property type="molecule type" value="Genomic_DNA"/>
</dbReference>
<organism evidence="1 2">
    <name type="scientific">Nostoc paludosum FACHB-159</name>
    <dbReference type="NCBI Taxonomy" id="2692908"/>
    <lineage>
        <taxon>Bacteria</taxon>
        <taxon>Bacillati</taxon>
        <taxon>Cyanobacteriota</taxon>
        <taxon>Cyanophyceae</taxon>
        <taxon>Nostocales</taxon>
        <taxon>Nostocaceae</taxon>
        <taxon>Nostoc</taxon>
    </lineage>
</organism>
<dbReference type="RefSeq" id="WP_190956015.1">
    <property type="nucleotide sequence ID" value="NZ_JACJTU010000013.1"/>
</dbReference>
<evidence type="ECO:0000313" key="1">
    <source>
        <dbReference type="EMBL" id="MBD2735356.1"/>
    </source>
</evidence>
<reference evidence="1 2" key="1">
    <citation type="journal article" date="2020" name="ISME J.">
        <title>Comparative genomics reveals insights into cyanobacterial evolution and habitat adaptation.</title>
        <authorList>
            <person name="Chen M.Y."/>
            <person name="Teng W.K."/>
            <person name="Zhao L."/>
            <person name="Hu C.X."/>
            <person name="Zhou Y.K."/>
            <person name="Han B.P."/>
            <person name="Song L.R."/>
            <person name="Shu W.S."/>
        </authorList>
    </citation>
    <scope>NUCLEOTIDE SEQUENCE [LARGE SCALE GENOMIC DNA]</scope>
    <source>
        <strain evidence="1 2">FACHB-159</strain>
    </source>
</reference>
<dbReference type="Proteomes" id="UP000637383">
    <property type="component" value="Unassembled WGS sequence"/>
</dbReference>
<accession>A0ABR8K923</accession>
<protein>
    <submittedName>
        <fullName evidence="1">Uncharacterized protein</fullName>
    </submittedName>
</protein>
<name>A0ABR8K923_9NOSO</name>
<evidence type="ECO:0000313" key="2">
    <source>
        <dbReference type="Proteomes" id="UP000637383"/>
    </source>
</evidence>